<evidence type="ECO:0000313" key="2">
    <source>
        <dbReference type="EMBL" id="GEY92955.1"/>
    </source>
</evidence>
<evidence type="ECO:0000256" key="1">
    <source>
        <dbReference type="SAM" id="MobiDB-lite"/>
    </source>
</evidence>
<proteinExistence type="predicted"/>
<accession>A0A699HYR5</accession>
<feature type="compositionally biased region" description="Polar residues" evidence="1">
    <location>
        <begin position="89"/>
        <end position="98"/>
    </location>
</feature>
<organism evidence="2">
    <name type="scientific">Tanacetum cinerariifolium</name>
    <name type="common">Dalmatian daisy</name>
    <name type="synonym">Chrysanthemum cinerariifolium</name>
    <dbReference type="NCBI Taxonomy" id="118510"/>
    <lineage>
        <taxon>Eukaryota</taxon>
        <taxon>Viridiplantae</taxon>
        <taxon>Streptophyta</taxon>
        <taxon>Embryophyta</taxon>
        <taxon>Tracheophyta</taxon>
        <taxon>Spermatophyta</taxon>
        <taxon>Magnoliopsida</taxon>
        <taxon>eudicotyledons</taxon>
        <taxon>Gunneridae</taxon>
        <taxon>Pentapetalae</taxon>
        <taxon>asterids</taxon>
        <taxon>campanulids</taxon>
        <taxon>Asterales</taxon>
        <taxon>Asteraceae</taxon>
        <taxon>Asteroideae</taxon>
        <taxon>Anthemideae</taxon>
        <taxon>Anthemidinae</taxon>
        <taxon>Tanacetum</taxon>
    </lineage>
</organism>
<sequence>MTSFGYRSNTRYAIKECSSCGTLYTRDCVCLIETVEDKILVPKPPKNCARCTRCGYLVDGPHCQGCALLRQELEENLVTYSPDFQNISEPSNASTSVVNAPREPYNSVNDSPRISETSSQSPPNINHCCYECGDPLDGIFCKRCTCKFCGKDAHIGYNCPSKVPVISIPEPCNNQTINELPQALPIFHQTFHSAAESPFTLDSTPTYVDESPNVFNPPPQPPMYPCEFCGIDAYFGHYCTHQAPFIYPEPSEEQTAKAQNWKFPVCYDDEDDEEGYNSLNDNIIFELPPYSAVTPTEPVDSLIMEDEHLNTIPATKSDAFIKSCVENLVPNPTVREKIYSNPLFDEEIIPMEIDQHSFHAESDLIGSMPDHDSSIIISSKMDSFFDEFAGELTLLKSFPSGIDETDCHPKKEIRFAKRLLYDNSSPRPPKEIVSDNSNADIESFSPSPIPNKESDPLMEEIDLFFNPDDPMPPSIEDDDDDSKRDIPILEELLDNYFLSLPTNESYHFDIPLPYRPPAKPPDGNTGTLNIKMIGDVSNQKVLIPNLMITRILNQEKSPNLLSHLGFEAIQPSAECPMIINGKNTPVLDVPFFHFYPP</sequence>
<feature type="region of interest" description="Disordered" evidence="1">
    <location>
        <begin position="426"/>
        <end position="453"/>
    </location>
</feature>
<feature type="region of interest" description="Disordered" evidence="1">
    <location>
        <begin position="89"/>
        <end position="121"/>
    </location>
</feature>
<reference evidence="2" key="1">
    <citation type="journal article" date="2019" name="Sci. Rep.">
        <title>Draft genome of Tanacetum cinerariifolium, the natural source of mosquito coil.</title>
        <authorList>
            <person name="Yamashiro T."/>
            <person name="Shiraishi A."/>
            <person name="Satake H."/>
            <person name="Nakayama K."/>
        </authorList>
    </citation>
    <scope>NUCLEOTIDE SEQUENCE</scope>
</reference>
<dbReference type="AlphaFoldDB" id="A0A699HYR5"/>
<gene>
    <name evidence="2" type="ORF">Tci_464929</name>
</gene>
<feature type="compositionally biased region" description="Polar residues" evidence="1">
    <location>
        <begin position="106"/>
        <end position="121"/>
    </location>
</feature>
<comment type="caution">
    <text evidence="2">The sequence shown here is derived from an EMBL/GenBank/DDBJ whole genome shotgun (WGS) entry which is preliminary data.</text>
</comment>
<dbReference type="EMBL" id="BKCJ010223468">
    <property type="protein sequence ID" value="GEY92955.1"/>
    <property type="molecule type" value="Genomic_DNA"/>
</dbReference>
<protein>
    <submittedName>
        <fullName evidence="2">Uncharacterized protein</fullName>
    </submittedName>
</protein>
<feature type="compositionally biased region" description="Polar residues" evidence="1">
    <location>
        <begin position="434"/>
        <end position="446"/>
    </location>
</feature>
<name>A0A699HYR5_TANCI</name>